<dbReference type="InterPro" id="IPR003820">
    <property type="entry name" value="KdpC"/>
</dbReference>
<keyword evidence="10 11" id="KW-0472">Membrane</keyword>
<dbReference type="GO" id="GO:0005886">
    <property type="term" value="C:plasma membrane"/>
    <property type="evidence" value="ECO:0007669"/>
    <property type="project" value="UniProtKB-SubCell"/>
</dbReference>
<keyword evidence="7 11" id="KW-0630">Potassium</keyword>
<comment type="subunit">
    <text evidence="11">The system is composed of three essential subunits: KdpA, KdpB and KdpC.</text>
</comment>
<comment type="subcellular location">
    <subcellularLocation>
        <location evidence="11">Cell membrane</location>
        <topology evidence="11">Single-pass membrane protein</topology>
    </subcellularLocation>
</comment>
<keyword evidence="9 11" id="KW-0406">Ion transport</keyword>
<comment type="similarity">
    <text evidence="11">Belongs to the KdpC family.</text>
</comment>
<evidence type="ECO:0000256" key="3">
    <source>
        <dbReference type="ARBA" id="ARBA00022538"/>
    </source>
</evidence>
<comment type="function">
    <text evidence="11">Part of the high-affinity ATP-driven potassium transport (or Kdp) system, which catalyzes the hydrolysis of ATP coupled with the electrogenic transport of potassium into the cytoplasm. This subunit acts as a catalytic chaperone that increases the ATP-binding affinity of the ATP-hydrolyzing subunit KdpB by the formation of a transient KdpB/KdpC/ATP ternary complex.</text>
</comment>
<dbReference type="NCBIfam" id="NF001454">
    <property type="entry name" value="PRK00315.1"/>
    <property type="match status" value="1"/>
</dbReference>
<evidence type="ECO:0000256" key="1">
    <source>
        <dbReference type="ARBA" id="ARBA00022448"/>
    </source>
</evidence>
<keyword evidence="5 11" id="KW-0547">Nucleotide-binding</keyword>
<keyword evidence="4 11" id="KW-0812">Transmembrane</keyword>
<evidence type="ECO:0000256" key="7">
    <source>
        <dbReference type="ARBA" id="ARBA00022958"/>
    </source>
</evidence>
<evidence type="ECO:0000256" key="4">
    <source>
        <dbReference type="ARBA" id="ARBA00022692"/>
    </source>
</evidence>
<dbReference type="AlphaFoldDB" id="A0A3G8WK29"/>
<evidence type="ECO:0000313" key="12">
    <source>
        <dbReference type="EMBL" id="AZI20833.1"/>
    </source>
</evidence>
<keyword evidence="1 11" id="KW-0813">Transport</keyword>
<organism evidence="12 13">
    <name type="scientific">Chryseobacterium taklimakanense</name>
    <dbReference type="NCBI Taxonomy" id="536441"/>
    <lineage>
        <taxon>Bacteria</taxon>
        <taxon>Pseudomonadati</taxon>
        <taxon>Bacteroidota</taxon>
        <taxon>Flavobacteriia</taxon>
        <taxon>Flavobacteriales</taxon>
        <taxon>Weeksellaceae</taxon>
        <taxon>Chryseobacterium group</taxon>
        <taxon>Chryseobacterium</taxon>
    </lineage>
</organism>
<dbReference type="Pfam" id="PF02669">
    <property type="entry name" value="KdpC"/>
    <property type="match status" value="1"/>
</dbReference>
<name>A0A3G8WK29_9FLAO</name>
<keyword evidence="12" id="KW-0378">Hydrolase</keyword>
<evidence type="ECO:0000256" key="10">
    <source>
        <dbReference type="ARBA" id="ARBA00023136"/>
    </source>
</evidence>
<keyword evidence="6 11" id="KW-0067">ATP-binding</keyword>
<dbReference type="GO" id="GO:0016787">
    <property type="term" value="F:hydrolase activity"/>
    <property type="evidence" value="ECO:0007669"/>
    <property type="project" value="UniProtKB-KW"/>
</dbReference>
<protein>
    <recommendedName>
        <fullName evidence="11">Potassium-transporting ATPase KdpC subunit</fullName>
    </recommendedName>
    <alternativeName>
        <fullName evidence="11">ATP phosphohydrolase [potassium-transporting] C chain</fullName>
    </alternativeName>
    <alternativeName>
        <fullName evidence="11">Potassium-binding and translocating subunit C</fullName>
    </alternativeName>
    <alternativeName>
        <fullName evidence="11">Potassium-translocating ATPase C chain</fullName>
    </alternativeName>
</protein>
<reference evidence="13" key="1">
    <citation type="submission" date="2018-11" db="EMBL/GenBank/DDBJ databases">
        <title>Proposal to divide the Flavobacteriaceae and reorganize its genera based on Amino Acid Identity values calculated from whole genome sequences.</title>
        <authorList>
            <person name="Nicholson A.C."/>
            <person name="Gulvik C.A."/>
            <person name="Whitney A.M."/>
            <person name="Humrighouse B.W."/>
            <person name="Bell M."/>
            <person name="Holmes B."/>
            <person name="Steigerwalt A.B."/>
            <person name="Villarma A."/>
            <person name="Sheth M."/>
            <person name="Batra D."/>
            <person name="Pryor J."/>
            <person name="Bernardet J.-F."/>
            <person name="Hugo C."/>
            <person name="Kampfer P."/>
            <person name="Newman J.D."/>
            <person name="McQuiston J.R."/>
        </authorList>
    </citation>
    <scope>NUCLEOTIDE SEQUENCE [LARGE SCALE GENOMIC DNA]</scope>
    <source>
        <strain evidence="13">H4753</strain>
    </source>
</reference>
<dbReference type="PIRSF" id="PIRSF001296">
    <property type="entry name" value="K_ATPase_KdpC"/>
    <property type="match status" value="1"/>
</dbReference>
<dbReference type="EMBL" id="CP034171">
    <property type="protein sequence ID" value="AZI20833.1"/>
    <property type="molecule type" value="Genomic_DNA"/>
</dbReference>
<dbReference type="GO" id="GO:0005524">
    <property type="term" value="F:ATP binding"/>
    <property type="evidence" value="ECO:0007669"/>
    <property type="project" value="UniProtKB-UniRule"/>
</dbReference>
<evidence type="ECO:0000256" key="11">
    <source>
        <dbReference type="HAMAP-Rule" id="MF_00276"/>
    </source>
</evidence>
<feature type="transmembrane region" description="Helical" evidence="11">
    <location>
        <begin position="7"/>
        <end position="29"/>
    </location>
</feature>
<dbReference type="PANTHER" id="PTHR30042">
    <property type="entry name" value="POTASSIUM-TRANSPORTING ATPASE C CHAIN"/>
    <property type="match status" value="1"/>
</dbReference>
<evidence type="ECO:0000256" key="9">
    <source>
        <dbReference type="ARBA" id="ARBA00023065"/>
    </source>
</evidence>
<evidence type="ECO:0000256" key="5">
    <source>
        <dbReference type="ARBA" id="ARBA00022741"/>
    </source>
</evidence>
<keyword evidence="8 11" id="KW-1133">Transmembrane helix</keyword>
<keyword evidence="2 11" id="KW-1003">Cell membrane</keyword>
<proteinExistence type="inferred from homology"/>
<dbReference type="PANTHER" id="PTHR30042:SF2">
    <property type="entry name" value="POTASSIUM-TRANSPORTING ATPASE KDPC SUBUNIT"/>
    <property type="match status" value="1"/>
</dbReference>
<keyword evidence="3 11" id="KW-0633">Potassium transport</keyword>
<dbReference type="RefSeq" id="WP_124785013.1">
    <property type="nucleotide sequence ID" value="NZ_CP034171.1"/>
</dbReference>
<accession>A0A3G8WK29</accession>
<evidence type="ECO:0000256" key="8">
    <source>
        <dbReference type="ARBA" id="ARBA00022989"/>
    </source>
</evidence>
<sequence>MKNFIKPAIVLTLSMIILISLYTVIVYGLGKVLPNHGEGEQIAVNGKRYYTNIAQQFKSPNYFHPRTSAVNYNAAGSGGSNKGPSNPEYLADVQKRIDSVRQENPEMQNAEVPVDLVTASGSGLDPDISVKGAEYQIKRIAKERNLDKAKVQKLVAENTESGVFGPSKVNVLKLNLALDQIK</sequence>
<evidence type="ECO:0000313" key="13">
    <source>
        <dbReference type="Proteomes" id="UP000282297"/>
    </source>
</evidence>
<dbReference type="GO" id="GO:0008556">
    <property type="term" value="F:P-type potassium transmembrane transporter activity"/>
    <property type="evidence" value="ECO:0007669"/>
    <property type="project" value="InterPro"/>
</dbReference>
<evidence type="ECO:0000256" key="2">
    <source>
        <dbReference type="ARBA" id="ARBA00022475"/>
    </source>
</evidence>
<dbReference type="Proteomes" id="UP000282297">
    <property type="component" value="Chromosome"/>
</dbReference>
<gene>
    <name evidence="11 12" type="primary">kdpC</name>
    <name evidence="12" type="ORF">EIH08_09060</name>
</gene>
<evidence type="ECO:0000256" key="6">
    <source>
        <dbReference type="ARBA" id="ARBA00022840"/>
    </source>
</evidence>
<dbReference type="HAMAP" id="MF_00276">
    <property type="entry name" value="KdpC"/>
    <property type="match status" value="1"/>
</dbReference>